<protein>
    <recommendedName>
        <fullName evidence="1">BREX system Lon protease-like BrxL N-terminal domain-containing protein</fullName>
    </recommendedName>
</protein>
<sequence length="335" mass="38874">GVWSDSKQGLYSGNNRVVACVWRNSSAEFINKNRPDPKEYEVWKDEFRKSNQNSLIDIFNVQVDLSTSPPLRKCRVPFLKKESPIQIKDEIVEKYENLLREGMWGLGKIKQTSQKPKNFKTNLSLNDFSPFELPHFSFQQYLEGFEHFNLSEWIDLLINTIGLNPEFYPNFEQKLLLLCRLIPIVEPNTNLIEFGPKETGKSFLMENISPNVYNVQPSDVTMATLFYNSNTKQMGLLGLKDVVVFDEICDVPLRPDSKKIPKKLRGFLSDGKFKKGDKEVYSKCSIFLMGNILCDKHLKPLNNRYILAFQKDWQDSAMLDRFSGLIYGWELKKLT</sequence>
<reference evidence="2" key="1">
    <citation type="journal article" date="2015" name="Nature">
        <title>Complex archaea that bridge the gap between prokaryotes and eukaryotes.</title>
        <authorList>
            <person name="Spang A."/>
            <person name="Saw J.H."/>
            <person name="Jorgensen S.L."/>
            <person name="Zaremba-Niedzwiedzka K."/>
            <person name="Martijn J."/>
            <person name="Lind A.E."/>
            <person name="van Eijk R."/>
            <person name="Schleper C."/>
            <person name="Guy L."/>
            <person name="Ettema T.J."/>
        </authorList>
    </citation>
    <scope>NUCLEOTIDE SEQUENCE</scope>
</reference>
<feature type="domain" description="BREX system Lon protease-like BrxL N-terminal" evidence="1">
    <location>
        <begin position="28"/>
        <end position="109"/>
    </location>
</feature>
<dbReference type="InterPro" id="IPR014061">
    <property type="entry name" value="BrxL-like"/>
</dbReference>
<dbReference type="Pfam" id="PF13337">
    <property type="entry name" value="BrxL_ATPase"/>
    <property type="match status" value="1"/>
</dbReference>
<organism evidence="2">
    <name type="scientific">marine sediment metagenome</name>
    <dbReference type="NCBI Taxonomy" id="412755"/>
    <lineage>
        <taxon>unclassified sequences</taxon>
        <taxon>metagenomes</taxon>
        <taxon>ecological metagenomes</taxon>
    </lineage>
</organism>
<gene>
    <name evidence="2" type="ORF">LCGC14_3159720</name>
</gene>
<accession>A0A0F8WFQ0</accession>
<dbReference type="EMBL" id="LAZR01069803">
    <property type="protein sequence ID" value="KKK46990.1"/>
    <property type="molecule type" value="Genomic_DNA"/>
</dbReference>
<evidence type="ECO:0000313" key="2">
    <source>
        <dbReference type="EMBL" id="KKK46990.1"/>
    </source>
</evidence>
<name>A0A0F8WFQ0_9ZZZZ</name>
<dbReference type="AlphaFoldDB" id="A0A0F8WFQ0"/>
<dbReference type="Pfam" id="PF20442">
    <property type="entry name" value="BrxL_N"/>
    <property type="match status" value="1"/>
</dbReference>
<evidence type="ECO:0000259" key="1">
    <source>
        <dbReference type="Pfam" id="PF20442"/>
    </source>
</evidence>
<comment type="caution">
    <text evidence="2">The sequence shown here is derived from an EMBL/GenBank/DDBJ whole genome shotgun (WGS) entry which is preliminary data.</text>
</comment>
<feature type="non-terminal residue" evidence="2">
    <location>
        <position position="1"/>
    </location>
</feature>
<feature type="non-terminal residue" evidence="2">
    <location>
        <position position="335"/>
    </location>
</feature>
<proteinExistence type="predicted"/>
<dbReference type="InterPro" id="IPR046838">
    <property type="entry name" value="BrxL_N"/>
</dbReference>